<dbReference type="PANTHER" id="PTHR11108:SF1">
    <property type="entry name" value="FERROCHELATASE, MITOCHONDRIAL"/>
    <property type="match status" value="1"/>
</dbReference>
<proteinExistence type="inferred from homology"/>
<sequence>MDNKNDDNSNNNFSINDFNKATENDINNSLIKQDTKNEINDIIEENIDKCIKNGDNISTVDNVFPPTTDEIFNKFNMSENEISNEYKGKKKTAILIINNGNPKSQNEFSEFFKYIFTSVNLPFQKSIGSWIASKYSKIFMLQDQNCYNNPRILNNLWSLKQKKIFELYMNKISPLTAPHKLYYVKNNGIGKIPSTLRKMISNKISKVIVIFNNPHYSDSYTSRIMAEIQEYIEVFDKDKKIGWKIVDNWANYPELIECFVKGINEKISTFSDKDISKIFLLFCAQSTYSSFNNEKNGYKKEVISTVQSIISKLRNEYSYTICWQTPNGITEKLGPNIGSSLKNIKNNGFSQVLLVPLIFSMDLLERMFINEIETAESYSKKIGINEIKQIDYLCGKWGYIKCIANMVYQALNNEPILKAGDRKYINVCKKCLKKNCSKHYKLITQSNL</sequence>
<dbReference type="Proteomes" id="UP000193920">
    <property type="component" value="Unassembled WGS sequence"/>
</dbReference>
<dbReference type="AlphaFoldDB" id="A0A1Y2C411"/>
<protein>
    <submittedName>
        <fullName evidence="2">Chelatase</fullName>
    </submittedName>
</protein>
<reference evidence="2 3" key="1">
    <citation type="submission" date="2016-08" db="EMBL/GenBank/DDBJ databases">
        <title>A Parts List for Fungal Cellulosomes Revealed by Comparative Genomics.</title>
        <authorList>
            <consortium name="DOE Joint Genome Institute"/>
            <person name="Haitjema C.H."/>
            <person name="Gilmore S.P."/>
            <person name="Henske J.K."/>
            <person name="Solomon K.V."/>
            <person name="De Groot R."/>
            <person name="Kuo A."/>
            <person name="Mondo S.J."/>
            <person name="Salamov A.A."/>
            <person name="Labutti K."/>
            <person name="Zhao Z."/>
            <person name="Chiniquy J."/>
            <person name="Barry K."/>
            <person name="Brewer H.M."/>
            <person name="Purvine S.O."/>
            <person name="Wright A.T."/>
            <person name="Boxma B."/>
            <person name="Van Alen T."/>
            <person name="Hackstein J.H."/>
            <person name="Baker S.E."/>
            <person name="Grigoriev I.V."/>
            <person name="O'Malley M.A."/>
        </authorList>
    </citation>
    <scope>NUCLEOTIDE SEQUENCE [LARGE SCALE GENOMIC DNA]</scope>
    <source>
        <strain evidence="2 3">G1</strain>
    </source>
</reference>
<dbReference type="GO" id="GO:0005739">
    <property type="term" value="C:mitochondrion"/>
    <property type="evidence" value="ECO:0007669"/>
    <property type="project" value="TreeGrafter"/>
</dbReference>
<evidence type="ECO:0000313" key="3">
    <source>
        <dbReference type="Proteomes" id="UP000193920"/>
    </source>
</evidence>
<gene>
    <name evidence="2" type="ORF">LY90DRAFT_31622</name>
</gene>
<dbReference type="GO" id="GO:0004325">
    <property type="term" value="F:ferrochelatase activity"/>
    <property type="evidence" value="ECO:0007669"/>
    <property type="project" value="InterPro"/>
</dbReference>
<comment type="similarity">
    <text evidence="1">Belongs to the ferrochelatase family.</text>
</comment>
<dbReference type="EMBL" id="MCOG01000122">
    <property type="protein sequence ID" value="ORY41768.1"/>
    <property type="molecule type" value="Genomic_DNA"/>
</dbReference>
<evidence type="ECO:0000313" key="2">
    <source>
        <dbReference type="EMBL" id="ORY41768.1"/>
    </source>
</evidence>
<name>A0A1Y2C411_9FUNG</name>
<dbReference type="Pfam" id="PF00762">
    <property type="entry name" value="Ferrochelatase"/>
    <property type="match status" value="1"/>
</dbReference>
<dbReference type="GO" id="GO:0006783">
    <property type="term" value="P:heme biosynthetic process"/>
    <property type="evidence" value="ECO:0007669"/>
    <property type="project" value="InterPro"/>
</dbReference>
<comment type="caution">
    <text evidence="2">The sequence shown here is derived from an EMBL/GenBank/DDBJ whole genome shotgun (WGS) entry which is preliminary data.</text>
</comment>
<dbReference type="OrthoDB" id="2141592at2759"/>
<dbReference type="SUPFAM" id="SSF53800">
    <property type="entry name" value="Chelatase"/>
    <property type="match status" value="1"/>
</dbReference>
<dbReference type="PANTHER" id="PTHR11108">
    <property type="entry name" value="FERROCHELATASE"/>
    <property type="match status" value="1"/>
</dbReference>
<dbReference type="InterPro" id="IPR001015">
    <property type="entry name" value="Ferrochelatase"/>
</dbReference>
<keyword evidence="3" id="KW-1185">Reference proteome</keyword>
<dbReference type="Gene3D" id="3.40.50.1400">
    <property type="match status" value="2"/>
</dbReference>
<evidence type="ECO:0000256" key="1">
    <source>
        <dbReference type="RuleBase" id="RU004185"/>
    </source>
</evidence>
<organism evidence="2 3">
    <name type="scientific">Neocallimastix californiae</name>
    <dbReference type="NCBI Taxonomy" id="1754190"/>
    <lineage>
        <taxon>Eukaryota</taxon>
        <taxon>Fungi</taxon>
        <taxon>Fungi incertae sedis</taxon>
        <taxon>Chytridiomycota</taxon>
        <taxon>Chytridiomycota incertae sedis</taxon>
        <taxon>Neocallimastigomycetes</taxon>
        <taxon>Neocallimastigales</taxon>
        <taxon>Neocallimastigaceae</taxon>
        <taxon>Neocallimastix</taxon>
    </lineage>
</organism>
<dbReference type="STRING" id="1754190.A0A1Y2C411"/>
<accession>A0A1Y2C411</accession>